<dbReference type="Proteomes" id="UP000299102">
    <property type="component" value="Unassembled WGS sequence"/>
</dbReference>
<gene>
    <name evidence="2" type="ORF">EVAR_51388_1</name>
</gene>
<dbReference type="AlphaFoldDB" id="A0A4C1ZVI1"/>
<accession>A0A4C1ZVI1</accession>
<keyword evidence="3" id="KW-1185">Reference proteome</keyword>
<reference evidence="2 3" key="1">
    <citation type="journal article" date="2019" name="Commun. Biol.">
        <title>The bagworm genome reveals a unique fibroin gene that provides high tensile strength.</title>
        <authorList>
            <person name="Kono N."/>
            <person name="Nakamura H."/>
            <person name="Ohtoshi R."/>
            <person name="Tomita M."/>
            <person name="Numata K."/>
            <person name="Arakawa K."/>
        </authorList>
    </citation>
    <scope>NUCLEOTIDE SEQUENCE [LARGE SCALE GENOMIC DNA]</scope>
</reference>
<name>A0A4C1ZVI1_EUMVA</name>
<evidence type="ECO:0000256" key="1">
    <source>
        <dbReference type="SAM" id="MobiDB-lite"/>
    </source>
</evidence>
<evidence type="ECO:0000313" key="3">
    <source>
        <dbReference type="Proteomes" id="UP000299102"/>
    </source>
</evidence>
<sequence length="102" mass="10915">MKRAGGGTAARLKTKRQEPASLIRQRTTRDLLDGAPVSDGHADRSAHLGFGDQLHPASAAVASDCSGETRAAEVVAPSEPFRLLLLVIRISEEKSQIIRSEL</sequence>
<dbReference type="EMBL" id="BGZK01002102">
    <property type="protein sequence ID" value="GBP90665.1"/>
    <property type="molecule type" value="Genomic_DNA"/>
</dbReference>
<organism evidence="2 3">
    <name type="scientific">Eumeta variegata</name>
    <name type="common">Bagworm moth</name>
    <name type="synonym">Eumeta japonica</name>
    <dbReference type="NCBI Taxonomy" id="151549"/>
    <lineage>
        <taxon>Eukaryota</taxon>
        <taxon>Metazoa</taxon>
        <taxon>Ecdysozoa</taxon>
        <taxon>Arthropoda</taxon>
        <taxon>Hexapoda</taxon>
        <taxon>Insecta</taxon>
        <taxon>Pterygota</taxon>
        <taxon>Neoptera</taxon>
        <taxon>Endopterygota</taxon>
        <taxon>Lepidoptera</taxon>
        <taxon>Glossata</taxon>
        <taxon>Ditrysia</taxon>
        <taxon>Tineoidea</taxon>
        <taxon>Psychidae</taxon>
        <taxon>Oiketicinae</taxon>
        <taxon>Eumeta</taxon>
    </lineage>
</organism>
<comment type="caution">
    <text evidence="2">The sequence shown here is derived from an EMBL/GenBank/DDBJ whole genome shotgun (WGS) entry which is preliminary data.</text>
</comment>
<protein>
    <submittedName>
        <fullName evidence="2">Uncharacterized protein</fullName>
    </submittedName>
</protein>
<feature type="region of interest" description="Disordered" evidence="1">
    <location>
        <begin position="1"/>
        <end position="42"/>
    </location>
</feature>
<proteinExistence type="predicted"/>
<evidence type="ECO:0000313" key="2">
    <source>
        <dbReference type="EMBL" id="GBP90665.1"/>
    </source>
</evidence>